<dbReference type="Proteomes" id="UP000276834">
    <property type="component" value="Unassembled WGS sequence"/>
</dbReference>
<organism evidence="1 2">
    <name type="scientific">Chloebia gouldiae</name>
    <name type="common">Gouldian finch</name>
    <name type="synonym">Erythrura gouldiae</name>
    <dbReference type="NCBI Taxonomy" id="44316"/>
    <lineage>
        <taxon>Eukaryota</taxon>
        <taxon>Metazoa</taxon>
        <taxon>Chordata</taxon>
        <taxon>Craniata</taxon>
        <taxon>Vertebrata</taxon>
        <taxon>Euteleostomi</taxon>
        <taxon>Archelosauria</taxon>
        <taxon>Archosauria</taxon>
        <taxon>Dinosauria</taxon>
        <taxon>Saurischia</taxon>
        <taxon>Theropoda</taxon>
        <taxon>Coelurosauria</taxon>
        <taxon>Aves</taxon>
        <taxon>Neognathae</taxon>
        <taxon>Neoaves</taxon>
        <taxon>Telluraves</taxon>
        <taxon>Australaves</taxon>
        <taxon>Passeriformes</taxon>
        <taxon>Passeroidea</taxon>
        <taxon>Passeridae</taxon>
        <taxon>Chloebia</taxon>
    </lineage>
</organism>
<gene>
    <name evidence="1" type="ORF">DV515_00014621</name>
</gene>
<dbReference type="EMBL" id="QUSF01000135">
    <property type="protein sequence ID" value="RLV89927.1"/>
    <property type="molecule type" value="Genomic_DNA"/>
</dbReference>
<evidence type="ECO:0000313" key="2">
    <source>
        <dbReference type="Proteomes" id="UP000276834"/>
    </source>
</evidence>
<keyword evidence="2" id="KW-1185">Reference proteome</keyword>
<name>A0A3L8RZ17_CHLGU</name>
<dbReference type="AlphaFoldDB" id="A0A3L8RZ17"/>
<comment type="caution">
    <text evidence="1">The sequence shown here is derived from an EMBL/GenBank/DDBJ whole genome shotgun (WGS) entry which is preliminary data.</text>
</comment>
<evidence type="ECO:0000313" key="1">
    <source>
        <dbReference type="EMBL" id="RLV89927.1"/>
    </source>
</evidence>
<proteinExistence type="predicted"/>
<sequence length="154" mass="17163">MQSSVISITLEVLALNVMCKLEKDTNPVANRGMVGQKEDFFPSPIEEQTMGKASMELETKTAKIKNKEILVLWYLLLPLTQDGSMRMELAGHLRSRRQEGSGKQIFPEQDQVLGSTWICVSGNGILALVEGPLAYSTSAWWKLLGNVHLDEQQT</sequence>
<accession>A0A3L8RZ17</accession>
<protein>
    <submittedName>
        <fullName evidence="1">Uncharacterized protein</fullName>
    </submittedName>
</protein>
<reference evidence="1 2" key="1">
    <citation type="journal article" date="2018" name="Proc. R. Soc. B">
        <title>A non-coding region near Follistatin controls head colour polymorphism in the Gouldian finch.</title>
        <authorList>
            <person name="Toomey M.B."/>
            <person name="Marques C.I."/>
            <person name="Andrade P."/>
            <person name="Araujo P.M."/>
            <person name="Sabatino S."/>
            <person name="Gazda M.A."/>
            <person name="Afonso S."/>
            <person name="Lopes R.J."/>
            <person name="Corbo J.C."/>
            <person name="Carneiro M."/>
        </authorList>
    </citation>
    <scope>NUCLEOTIDE SEQUENCE [LARGE SCALE GENOMIC DNA]</scope>
    <source>
        <strain evidence="1">Red01</strain>
        <tissue evidence="1">Muscle</tissue>
    </source>
</reference>